<evidence type="ECO:0000313" key="2">
    <source>
        <dbReference type="Proteomes" id="UP001497535"/>
    </source>
</evidence>
<evidence type="ECO:0000313" key="1">
    <source>
        <dbReference type="EMBL" id="CAK5080503.1"/>
    </source>
</evidence>
<gene>
    <name evidence="1" type="ORF">MENTE1834_LOCUS27678</name>
</gene>
<comment type="caution">
    <text evidence="1">The sequence shown here is derived from an EMBL/GenBank/DDBJ whole genome shotgun (WGS) entry which is preliminary data.</text>
</comment>
<dbReference type="EMBL" id="CAVMJV010000042">
    <property type="protein sequence ID" value="CAK5080503.1"/>
    <property type="molecule type" value="Genomic_DNA"/>
</dbReference>
<name>A0ACB0ZNP5_MELEN</name>
<sequence length="54" mass="6303">MGELEEQLVKYGQELSVYKDNNDLNNSQQHYQQEKQQQDGHLMDFKRSGASTTI</sequence>
<proteinExistence type="predicted"/>
<organism evidence="1 2">
    <name type="scientific">Meloidogyne enterolobii</name>
    <name type="common">Root-knot nematode worm</name>
    <name type="synonym">Meloidogyne mayaguensis</name>
    <dbReference type="NCBI Taxonomy" id="390850"/>
    <lineage>
        <taxon>Eukaryota</taxon>
        <taxon>Metazoa</taxon>
        <taxon>Ecdysozoa</taxon>
        <taxon>Nematoda</taxon>
        <taxon>Chromadorea</taxon>
        <taxon>Rhabditida</taxon>
        <taxon>Tylenchina</taxon>
        <taxon>Tylenchomorpha</taxon>
        <taxon>Tylenchoidea</taxon>
        <taxon>Meloidogynidae</taxon>
        <taxon>Meloidogyninae</taxon>
        <taxon>Meloidogyne</taxon>
    </lineage>
</organism>
<keyword evidence="2" id="KW-1185">Reference proteome</keyword>
<dbReference type="Proteomes" id="UP001497535">
    <property type="component" value="Unassembled WGS sequence"/>
</dbReference>
<accession>A0ACB0ZNP5</accession>
<protein>
    <submittedName>
        <fullName evidence="1">Uncharacterized protein</fullName>
    </submittedName>
</protein>
<reference evidence="1" key="1">
    <citation type="submission" date="2023-11" db="EMBL/GenBank/DDBJ databases">
        <authorList>
            <person name="Poullet M."/>
        </authorList>
    </citation>
    <scope>NUCLEOTIDE SEQUENCE</scope>
    <source>
        <strain evidence="1">E1834</strain>
    </source>
</reference>